<accession>A0A5J5EZD8</accession>
<dbReference type="PANTHER" id="PTHR13128">
    <property type="entry name" value="VACUOLAR PROTEIN-SORTING-ASSOCIATED PROTEIN 36"/>
    <property type="match status" value="1"/>
</dbReference>
<dbReference type="Pfam" id="PF16988">
    <property type="entry name" value="Vps36-NZF-N"/>
    <property type="match status" value="1"/>
</dbReference>
<dbReference type="InterPro" id="IPR021648">
    <property type="entry name" value="GLUE_dom"/>
</dbReference>
<evidence type="ECO:0000256" key="1">
    <source>
        <dbReference type="ARBA" id="ARBA00009697"/>
    </source>
</evidence>
<dbReference type="GO" id="GO:0043328">
    <property type="term" value="P:protein transport to vacuole involved in ubiquitin-dependent protein catabolic process via the multivesicular body sorting pathway"/>
    <property type="evidence" value="ECO:0007669"/>
    <property type="project" value="UniProtKB-UniRule"/>
</dbReference>
<dbReference type="Gene3D" id="2.30.29.30">
    <property type="entry name" value="Pleckstrin-homology domain (PH domain)/Phosphotyrosine-binding domain (PTB)"/>
    <property type="match status" value="1"/>
</dbReference>
<dbReference type="Proteomes" id="UP000326924">
    <property type="component" value="Unassembled WGS sequence"/>
</dbReference>
<dbReference type="AlphaFoldDB" id="A0A5J5EZD8"/>
<dbReference type="InterPro" id="IPR036443">
    <property type="entry name" value="Znf_RanBP2_sf"/>
</dbReference>
<dbReference type="PROSITE" id="PS51495">
    <property type="entry name" value="GLUE"/>
    <property type="match status" value="1"/>
</dbReference>
<dbReference type="EMBL" id="VXIS01000078">
    <property type="protein sequence ID" value="KAA8907565.1"/>
    <property type="molecule type" value="Genomic_DNA"/>
</dbReference>
<keyword evidence="5" id="KW-0863">Zinc-finger</keyword>
<dbReference type="GO" id="GO:0043130">
    <property type="term" value="F:ubiquitin binding"/>
    <property type="evidence" value="ECO:0007669"/>
    <property type="project" value="UniProtKB-UniRule"/>
</dbReference>
<keyword evidence="8" id="KW-0175">Coiled coil</keyword>
<dbReference type="OrthoDB" id="271448at2759"/>
<dbReference type="GO" id="GO:0032266">
    <property type="term" value="F:phosphatidylinositol-3-phosphate binding"/>
    <property type="evidence" value="ECO:0007669"/>
    <property type="project" value="UniProtKB-UniRule"/>
</dbReference>
<dbReference type="InterPro" id="IPR037855">
    <property type="entry name" value="Vps36"/>
</dbReference>
<comment type="similarity">
    <text evidence="1 9">Belongs to the VPS36 family.</text>
</comment>
<dbReference type="PANTHER" id="PTHR13128:SF12">
    <property type="entry name" value="VACUOLAR PROTEIN-SORTING-ASSOCIATED PROTEIN 36"/>
    <property type="match status" value="1"/>
</dbReference>
<dbReference type="InterPro" id="IPR001876">
    <property type="entry name" value="Znf_RanBP2"/>
</dbReference>
<dbReference type="InterPro" id="IPR036390">
    <property type="entry name" value="WH_DNA-bd_sf"/>
</dbReference>
<dbReference type="GO" id="GO:0031902">
    <property type="term" value="C:late endosome membrane"/>
    <property type="evidence" value="ECO:0007669"/>
    <property type="project" value="UniProtKB-UniRule"/>
</dbReference>
<dbReference type="SUPFAM" id="SSF50729">
    <property type="entry name" value="PH domain-like"/>
    <property type="match status" value="1"/>
</dbReference>
<evidence type="ECO:0000256" key="10">
    <source>
        <dbReference type="SAM" id="MobiDB-lite"/>
    </source>
</evidence>
<sequence length="530" mass="57884">MLTKIELTPANRPQLLPDETLLFVQNSVGLYEGKYKIPNYQNGFAYLTSHRACYVDNDEPKKYAVAVELKQVDRIEPYAGFLKSSPKITIYLRPTNSNGNSSAHSSPRSSTPLIRPASPPPVTGVWICTICSFSNPIPSNYVPGVTQAASLLPCLTCGIKPQPSHLERSLQTQPSRPAESFPDSDLACPRCTFHNHPSLPNCELCGESLRTVSFQPPSRTSSPAPGAPPDFQIIKFSFRAGGSTPFLTHLKSALIQRKWLLSTAPPIPRPPSPSAATKRVGIGGLERKTLSQARKTETILGTAFEDLESLKAAAREVIALAETFARLPGNSGTDAVGGGAVQALGLVSRDMFATTSSAGERAWIDELARQVAEFLSDDARGVLKKEGGVITLVDLWALYNRVRGMDLISPQDLQKATTRFEALKLPVRARVFKSGLVVVQDVGRRDEETVRKILEWIGDEGRWGRGVTASEAAERFGWSLGVASEELEMAEERGALCREVGVEGIRFWRNWFVERTVARCAESALRALAL</sequence>
<evidence type="ECO:0000256" key="4">
    <source>
        <dbReference type="ARBA" id="ARBA00022753"/>
    </source>
</evidence>
<name>A0A5J5EZD8_9PEZI</name>
<evidence type="ECO:0000313" key="13">
    <source>
        <dbReference type="Proteomes" id="UP000326924"/>
    </source>
</evidence>
<comment type="caution">
    <text evidence="12">The sequence shown here is derived from an EMBL/GenBank/DDBJ whole genome shotgun (WGS) entry which is preliminary data.</text>
</comment>
<dbReference type="GO" id="GO:0000814">
    <property type="term" value="C:ESCRT II complex"/>
    <property type="evidence" value="ECO:0007669"/>
    <property type="project" value="UniProtKB-UniRule"/>
</dbReference>
<keyword evidence="4 9" id="KW-0967">Endosome</keyword>
<keyword evidence="3" id="KW-0479">Metal-binding</keyword>
<dbReference type="SMART" id="SM00547">
    <property type="entry name" value="ZnF_RBZ"/>
    <property type="match status" value="1"/>
</dbReference>
<feature type="domain" description="GLUE N-terminal" evidence="11">
    <location>
        <begin position="5"/>
        <end position="266"/>
    </location>
</feature>
<keyword evidence="9" id="KW-0963">Cytoplasm</keyword>
<dbReference type="SUPFAM" id="SSF90209">
    <property type="entry name" value="Ran binding protein zinc finger-like"/>
    <property type="match status" value="2"/>
</dbReference>
<dbReference type="Gene3D" id="2.30.30.380">
    <property type="entry name" value="Zn-finger domain of Sec23/24"/>
    <property type="match status" value="2"/>
</dbReference>
<feature type="compositionally biased region" description="Low complexity" evidence="10">
    <location>
        <begin position="96"/>
        <end position="110"/>
    </location>
</feature>
<comment type="subcellular location">
    <subcellularLocation>
        <location evidence="9">Cytoplasm</location>
    </subcellularLocation>
    <subcellularLocation>
        <location evidence="9">Endosome</location>
    </subcellularLocation>
</comment>
<keyword evidence="6" id="KW-0862">Zinc</keyword>
<dbReference type="Gene3D" id="1.10.10.10">
    <property type="entry name" value="Winged helix-like DNA-binding domain superfamily/Winged helix DNA-binding domain"/>
    <property type="match status" value="2"/>
</dbReference>
<evidence type="ECO:0000256" key="3">
    <source>
        <dbReference type="ARBA" id="ARBA00022723"/>
    </source>
</evidence>
<evidence type="ECO:0000256" key="9">
    <source>
        <dbReference type="RuleBase" id="RU367095"/>
    </source>
</evidence>
<dbReference type="Pfam" id="PF11605">
    <property type="entry name" value="Vps36_ESCRT-II"/>
    <property type="match status" value="1"/>
</dbReference>
<evidence type="ECO:0000256" key="8">
    <source>
        <dbReference type="ARBA" id="ARBA00023054"/>
    </source>
</evidence>
<dbReference type="FunFam" id="1.10.10.10:FF:000165">
    <property type="entry name" value="Vacuolar protein sorting protein (Vps36)"/>
    <property type="match status" value="1"/>
</dbReference>
<dbReference type="InterPro" id="IPR040608">
    <property type="entry name" value="Snf8/Vps36"/>
</dbReference>
<protein>
    <recommendedName>
        <fullName evidence="9">Vacuolar protein-sorting-associated protein 36</fullName>
    </recommendedName>
    <alternativeName>
        <fullName evidence="9">ESCRT-II complex subunit VPS36</fullName>
    </alternativeName>
</protein>
<dbReference type="FunFam" id="1.10.10.10:FF:000527">
    <property type="entry name" value="Vacuolar protein sorting protein (Vps36), putative"/>
    <property type="match status" value="1"/>
</dbReference>
<dbReference type="InterPro" id="IPR031558">
    <property type="entry name" value="Vps36-NZF-N"/>
</dbReference>
<evidence type="ECO:0000256" key="5">
    <source>
        <dbReference type="ARBA" id="ARBA00022771"/>
    </source>
</evidence>
<dbReference type="FunCoup" id="A0A5J5EZD8">
    <property type="interactions" value="79"/>
</dbReference>
<dbReference type="InParanoid" id="A0A5J5EZD8"/>
<evidence type="ECO:0000256" key="7">
    <source>
        <dbReference type="ARBA" id="ARBA00022927"/>
    </source>
</evidence>
<organism evidence="12 13">
    <name type="scientific">Sphaerosporella brunnea</name>
    <dbReference type="NCBI Taxonomy" id="1250544"/>
    <lineage>
        <taxon>Eukaryota</taxon>
        <taxon>Fungi</taxon>
        <taxon>Dikarya</taxon>
        <taxon>Ascomycota</taxon>
        <taxon>Pezizomycotina</taxon>
        <taxon>Pezizomycetes</taxon>
        <taxon>Pezizales</taxon>
        <taxon>Pyronemataceae</taxon>
        <taxon>Sphaerosporella</taxon>
    </lineage>
</organism>
<comment type="subunit">
    <text evidence="9">Component of the endosomal sorting complex required for transport II (ESCRT-II).</text>
</comment>
<gene>
    <name evidence="12" type="ORF">FN846DRAFT_695342</name>
</gene>
<dbReference type="GO" id="GO:0008270">
    <property type="term" value="F:zinc ion binding"/>
    <property type="evidence" value="ECO:0007669"/>
    <property type="project" value="UniProtKB-KW"/>
</dbReference>
<reference evidence="12 13" key="1">
    <citation type="submission" date="2019-09" db="EMBL/GenBank/DDBJ databases">
        <title>Draft genome of the ectomycorrhizal ascomycete Sphaerosporella brunnea.</title>
        <authorList>
            <consortium name="DOE Joint Genome Institute"/>
            <person name="Benucci G.M."/>
            <person name="Marozzi G."/>
            <person name="Antonielli L."/>
            <person name="Sanchez S."/>
            <person name="Marco P."/>
            <person name="Wang X."/>
            <person name="Falini L.B."/>
            <person name="Barry K."/>
            <person name="Haridas S."/>
            <person name="Lipzen A."/>
            <person name="Labutti K."/>
            <person name="Grigoriev I.V."/>
            <person name="Murat C."/>
            <person name="Martin F."/>
            <person name="Albertini E."/>
            <person name="Donnini D."/>
            <person name="Bonito G."/>
        </authorList>
    </citation>
    <scope>NUCLEOTIDE SEQUENCE [LARGE SCALE GENOMIC DNA]</scope>
    <source>
        <strain evidence="12 13">Sb_GMNB300</strain>
    </source>
</reference>
<comment type="function">
    <text evidence="9">Component of the ESCRT-II complex (endosomal sorting complex required for transport II), which is required for multivesicular body (MVB) formation and sorting of endosomal cargo proteins into MVBs.</text>
</comment>
<keyword evidence="7 9" id="KW-0653">Protein transport</keyword>
<evidence type="ECO:0000313" key="12">
    <source>
        <dbReference type="EMBL" id="KAA8907565.1"/>
    </source>
</evidence>
<evidence type="ECO:0000256" key="2">
    <source>
        <dbReference type="ARBA" id="ARBA00022448"/>
    </source>
</evidence>
<dbReference type="InterPro" id="IPR011993">
    <property type="entry name" value="PH-like_dom_sf"/>
</dbReference>
<keyword evidence="2 9" id="KW-0813">Transport</keyword>
<dbReference type="InterPro" id="IPR036388">
    <property type="entry name" value="WH-like_DNA-bd_sf"/>
</dbReference>
<dbReference type="SUPFAM" id="SSF46785">
    <property type="entry name" value="Winged helix' DNA-binding domain"/>
    <property type="match status" value="1"/>
</dbReference>
<evidence type="ECO:0000256" key="6">
    <source>
        <dbReference type="ARBA" id="ARBA00022833"/>
    </source>
</evidence>
<feature type="region of interest" description="Disordered" evidence="10">
    <location>
        <begin position="96"/>
        <end position="115"/>
    </location>
</feature>
<evidence type="ECO:0000259" key="11">
    <source>
        <dbReference type="PROSITE" id="PS51495"/>
    </source>
</evidence>
<dbReference type="Pfam" id="PF04157">
    <property type="entry name" value="EAP30"/>
    <property type="match status" value="1"/>
</dbReference>
<keyword evidence="13" id="KW-1185">Reference proteome</keyword>
<proteinExistence type="inferred from homology"/>